<feature type="domain" description="Glutamate-ammonia ligase adenylyltransferase repeated" evidence="8">
    <location>
        <begin position="56"/>
        <end position="301"/>
    </location>
</feature>
<dbReference type="Pfam" id="PF03710">
    <property type="entry name" value="GlnE"/>
    <property type="match status" value="2"/>
</dbReference>
<name>A0A6L9MJZ7_9HYPH</name>
<evidence type="ECO:0000259" key="9">
    <source>
        <dbReference type="Pfam" id="PF08335"/>
    </source>
</evidence>
<comment type="cofactor">
    <cofactor evidence="7">
        <name>Mg(2+)</name>
        <dbReference type="ChEBI" id="CHEBI:18420"/>
    </cofactor>
</comment>
<keyword evidence="4 7" id="KW-0067">ATP-binding</keyword>
<dbReference type="Proteomes" id="UP000476332">
    <property type="component" value="Unassembled WGS sequence"/>
</dbReference>
<reference evidence="10 11" key="1">
    <citation type="submission" date="2020-01" db="EMBL/GenBank/DDBJ databases">
        <title>Genomes of bacteria type strains.</title>
        <authorList>
            <person name="Chen J."/>
            <person name="Zhu S."/>
            <person name="Chen J."/>
        </authorList>
    </citation>
    <scope>NUCLEOTIDE SEQUENCE [LARGE SCALE GENOMIC DNA]</scope>
    <source>
        <strain evidence="10 11">KCTC 52919</strain>
    </source>
</reference>
<dbReference type="EC" id="2.7.7.42" evidence="7"/>
<dbReference type="SUPFAM" id="SSF81593">
    <property type="entry name" value="Nucleotidyltransferase substrate binding subunit/domain"/>
    <property type="match status" value="2"/>
</dbReference>
<feature type="domain" description="PII-uridylyltransferase/Glutamine-synthetase adenylyltransferase" evidence="9">
    <location>
        <begin position="322"/>
        <end position="463"/>
    </location>
</feature>
<evidence type="ECO:0000256" key="1">
    <source>
        <dbReference type="ARBA" id="ARBA00022679"/>
    </source>
</evidence>
<dbReference type="GO" id="GO:0008882">
    <property type="term" value="F:[glutamate-ammonia-ligase] adenylyltransferase activity"/>
    <property type="evidence" value="ECO:0007669"/>
    <property type="project" value="UniProtKB-UniRule"/>
</dbReference>
<dbReference type="InterPro" id="IPR005190">
    <property type="entry name" value="GlnE_rpt_dom"/>
</dbReference>
<keyword evidence="11" id="KW-1185">Reference proteome</keyword>
<dbReference type="InterPro" id="IPR043519">
    <property type="entry name" value="NT_sf"/>
</dbReference>
<dbReference type="GO" id="GO:0005524">
    <property type="term" value="F:ATP binding"/>
    <property type="evidence" value="ECO:0007669"/>
    <property type="project" value="UniProtKB-UniRule"/>
</dbReference>
<comment type="caution">
    <text evidence="10">The sequence shown here is derived from an EMBL/GenBank/DDBJ whole genome shotgun (WGS) entry which is preliminary data.</text>
</comment>
<dbReference type="PANTHER" id="PTHR30621">
    <property type="entry name" value="GLUTAMINE SYNTHETASE ADENYLYLTRANSFERASE"/>
    <property type="match status" value="1"/>
</dbReference>
<dbReference type="SUPFAM" id="SSF81301">
    <property type="entry name" value="Nucleotidyltransferase"/>
    <property type="match status" value="2"/>
</dbReference>
<evidence type="ECO:0000313" key="11">
    <source>
        <dbReference type="Proteomes" id="UP000476332"/>
    </source>
</evidence>
<gene>
    <name evidence="7" type="primary">glnE</name>
    <name evidence="10" type="ORF">GTW51_13925</name>
</gene>
<keyword evidence="1 7" id="KW-0808">Transferase</keyword>
<comment type="function">
    <text evidence="7">Involved in the regulation of glutamine synthetase GlnA, a key enzyme in the process to assimilate ammonia. When cellular nitrogen levels are high, the C-terminal adenylyl transferase (AT) inactivates GlnA by covalent transfer of an adenylyl group from ATP to specific tyrosine residue of GlnA, thus reducing its activity. Conversely, when nitrogen levels are low, the N-terminal adenylyl removase (AR) activates GlnA by removing the adenylyl group by phosphorolysis, increasing its activity. The regulatory region of GlnE binds the signal transduction protein PII (GlnB) which indicates the nitrogen status of the cell.</text>
</comment>
<feature type="region of interest" description="Adenylyl removase" evidence="7">
    <location>
        <begin position="1"/>
        <end position="469"/>
    </location>
</feature>
<evidence type="ECO:0000259" key="8">
    <source>
        <dbReference type="Pfam" id="PF03710"/>
    </source>
</evidence>
<evidence type="ECO:0000256" key="3">
    <source>
        <dbReference type="ARBA" id="ARBA00022741"/>
    </source>
</evidence>
<dbReference type="GO" id="GO:0047388">
    <property type="term" value="F:[glutamine synthetase]-adenylyl-L-tyrosine phosphorylase activity"/>
    <property type="evidence" value="ECO:0007669"/>
    <property type="project" value="UniProtKB-EC"/>
</dbReference>
<dbReference type="PANTHER" id="PTHR30621:SF0">
    <property type="entry name" value="BIFUNCTIONAL GLUTAMINE SYNTHETASE ADENYLYLTRANSFERASE_ADENYLYL-REMOVING ENZYME"/>
    <property type="match status" value="1"/>
</dbReference>
<dbReference type="AlphaFoldDB" id="A0A6L9MJZ7"/>
<dbReference type="GO" id="GO:0005829">
    <property type="term" value="C:cytosol"/>
    <property type="evidence" value="ECO:0007669"/>
    <property type="project" value="TreeGrafter"/>
</dbReference>
<dbReference type="Pfam" id="PF08335">
    <property type="entry name" value="GlnD_UR_UTase"/>
    <property type="match status" value="1"/>
</dbReference>
<dbReference type="Gene3D" id="3.30.460.10">
    <property type="entry name" value="Beta Polymerase, domain 2"/>
    <property type="match status" value="2"/>
</dbReference>
<organism evidence="10 11">
    <name type="scientific">Aurantimonas aggregata</name>
    <dbReference type="NCBI Taxonomy" id="2047720"/>
    <lineage>
        <taxon>Bacteria</taxon>
        <taxon>Pseudomonadati</taxon>
        <taxon>Pseudomonadota</taxon>
        <taxon>Alphaproteobacteria</taxon>
        <taxon>Hyphomicrobiales</taxon>
        <taxon>Aurantimonadaceae</taxon>
        <taxon>Aurantimonas</taxon>
    </lineage>
</organism>
<proteinExistence type="inferred from homology"/>
<evidence type="ECO:0000256" key="6">
    <source>
        <dbReference type="ARBA" id="ARBA00023268"/>
    </source>
</evidence>
<protein>
    <recommendedName>
        <fullName evidence="7">Bifunctional glutamine synthetase adenylyltransferase/adenylyl-removing enzyme</fullName>
    </recommendedName>
    <alternativeName>
        <fullName evidence="7">ATP:glutamine synthetase adenylyltransferase</fullName>
    </alternativeName>
    <alternativeName>
        <fullName evidence="7">ATase</fullName>
    </alternativeName>
    <domain>
        <recommendedName>
            <fullName evidence="7">Glutamine synthetase adenylyl-L-tyrosine phosphorylase</fullName>
            <ecNumber evidence="7">2.7.7.89</ecNumber>
        </recommendedName>
        <alternativeName>
            <fullName evidence="7">Adenylyl removase</fullName>
            <shortName evidence="7">AR</shortName>
            <shortName evidence="7">AT-N</shortName>
        </alternativeName>
    </domain>
    <domain>
        <recommendedName>
            <fullName evidence="7">Glutamine synthetase adenylyl transferase</fullName>
            <ecNumber evidence="7">2.7.7.42</ecNumber>
        </recommendedName>
        <alternativeName>
            <fullName evidence="7">Adenylyl transferase</fullName>
            <shortName evidence="7">AT</shortName>
            <shortName evidence="7">AT-C</shortName>
        </alternativeName>
    </domain>
</protein>
<evidence type="ECO:0000256" key="7">
    <source>
        <dbReference type="HAMAP-Rule" id="MF_00802"/>
    </source>
</evidence>
<keyword evidence="5 7" id="KW-0460">Magnesium</keyword>
<feature type="domain" description="Glutamate-ammonia ligase adenylyltransferase repeated" evidence="8">
    <location>
        <begin position="581"/>
        <end position="819"/>
    </location>
</feature>
<comment type="similarity">
    <text evidence="7">Belongs to the GlnE family.</text>
</comment>
<dbReference type="Gene3D" id="1.20.120.1510">
    <property type="match status" value="1"/>
</dbReference>
<dbReference type="GO" id="GO:0000287">
    <property type="term" value="F:magnesium ion binding"/>
    <property type="evidence" value="ECO:0007669"/>
    <property type="project" value="UniProtKB-UniRule"/>
</dbReference>
<evidence type="ECO:0000256" key="4">
    <source>
        <dbReference type="ARBA" id="ARBA00022840"/>
    </source>
</evidence>
<dbReference type="HAMAP" id="MF_00802">
    <property type="entry name" value="GlnE"/>
    <property type="match status" value="1"/>
</dbReference>
<comment type="catalytic activity">
    <reaction evidence="7">
        <text>[glutamine synthetase]-O(4)-(5'-adenylyl)-L-tyrosine + phosphate = [glutamine synthetase]-L-tyrosine + ADP</text>
        <dbReference type="Rhea" id="RHEA:43716"/>
        <dbReference type="Rhea" id="RHEA-COMP:10660"/>
        <dbReference type="Rhea" id="RHEA-COMP:10661"/>
        <dbReference type="ChEBI" id="CHEBI:43474"/>
        <dbReference type="ChEBI" id="CHEBI:46858"/>
        <dbReference type="ChEBI" id="CHEBI:83624"/>
        <dbReference type="ChEBI" id="CHEBI:456216"/>
        <dbReference type="EC" id="2.7.7.89"/>
    </reaction>
</comment>
<evidence type="ECO:0000256" key="5">
    <source>
        <dbReference type="ARBA" id="ARBA00022842"/>
    </source>
</evidence>
<sequence length="998" mass="108520">MADDRPGLSIGGDIRPVPLDPAKAAAWLADLRKAAAAKELARLDAFLAGGGPEVDALAAILDLSTHLNAEMLQHPEWLETLFDQDARTRIDALIAEAAHLDGGDLGETAMMGELRRIKRETCLLVALRDLFGASTVAETTADLSALAEAAIGAAMRFCLADAHRAGKLKLPHPDQPERGCSIFVLGMGKLGAGELNYSSDVDLIVFFDAGAGIAADPGEAVDMFSRLVRRLVRMIGERTAGGYVFRTDLRLRPDPGAMPLAISTDAAMTYYEGSGRNWERAAMIKARPIAGDRAAGEAFLQELTPFVWRRYLDFAAIADIQAMKSRIDEHRGFDDIAVAGHNVKLGRGGIREVEFFVQAQQLIAGGRSPALRQRRTDRALAALTAGGWIAADTERELSDDYWFLRRIEHCIQMVADAQTHTLPDDADGLERIARLAGYEDREAFSTALLERLRRVDRHFTRLFNDGRDRDADVVPEGGFERLLSTDDDPESLARLAELGYARPADIARIVRSWNYGRYRATRSEAARERLAKVMPMLLTAFADARDPDAAIAAFDTFLAGLPAGIQFFSLIASNPRILDLLALIITSSPMLTETMAARPHVFDALLDPAFFDEVPDRDLMAARLAPFLADAQGYEDVLARLRIFASEQRFLVGARLLSGVVDVAEAGPAFSNIADVVLDATLTAVSDAFAERHGQVPGARVALLGMGRLGSRELTAGSDVDLILLFDHDPAAEESDGEKPLPVNVYFARLTQRLIAALTAPMREGVLYEVDFRLRPSGNMGPLATHIDRFRRYQQVEAWSWERMALTRSRPVAGDSALRDMVTTTITELLAEPRDPAAVSRDVAAMRARIEREKPPKGPLDLKLRPGGLIDLEFLAQWALLTGRAPLDLVGHPTADVLAAADFGDAAACIEANLPGTMRCLTAVIQVLRLGPGGVGDVSELPPGLRERLARTIGAESPEEIEPQLEADAIATRRAFETLLPLDEEAAESPPAGATRQR</sequence>
<evidence type="ECO:0000256" key="2">
    <source>
        <dbReference type="ARBA" id="ARBA00022695"/>
    </source>
</evidence>
<dbReference type="RefSeq" id="WP_163044571.1">
    <property type="nucleotide sequence ID" value="NZ_JAAAMJ010000010.1"/>
</dbReference>
<keyword evidence="2 7" id="KW-0548">Nucleotidyltransferase</keyword>
<feature type="region of interest" description="Adenylyl transferase" evidence="7">
    <location>
        <begin position="483"/>
        <end position="998"/>
    </location>
</feature>
<dbReference type="CDD" id="cd05401">
    <property type="entry name" value="NT_GlnE_GlnD_like"/>
    <property type="match status" value="2"/>
</dbReference>
<accession>A0A6L9MJZ7</accession>
<evidence type="ECO:0000313" key="10">
    <source>
        <dbReference type="EMBL" id="NDV87800.1"/>
    </source>
</evidence>
<dbReference type="NCBIfam" id="NF008292">
    <property type="entry name" value="PRK11072.1"/>
    <property type="match status" value="1"/>
</dbReference>
<comment type="catalytic activity">
    <reaction evidence="7">
        <text>[glutamine synthetase]-L-tyrosine + ATP = [glutamine synthetase]-O(4)-(5'-adenylyl)-L-tyrosine + diphosphate</text>
        <dbReference type="Rhea" id="RHEA:18589"/>
        <dbReference type="Rhea" id="RHEA-COMP:10660"/>
        <dbReference type="Rhea" id="RHEA-COMP:10661"/>
        <dbReference type="ChEBI" id="CHEBI:30616"/>
        <dbReference type="ChEBI" id="CHEBI:33019"/>
        <dbReference type="ChEBI" id="CHEBI:46858"/>
        <dbReference type="ChEBI" id="CHEBI:83624"/>
        <dbReference type="EC" id="2.7.7.42"/>
    </reaction>
</comment>
<dbReference type="InterPro" id="IPR013546">
    <property type="entry name" value="PII_UdlTrfase/GS_AdlTrfase"/>
</dbReference>
<dbReference type="EC" id="2.7.7.89" evidence="7"/>
<dbReference type="GO" id="GO:0000820">
    <property type="term" value="P:regulation of glutamine family amino acid metabolic process"/>
    <property type="evidence" value="ECO:0007669"/>
    <property type="project" value="UniProtKB-UniRule"/>
</dbReference>
<dbReference type="InterPro" id="IPR023057">
    <property type="entry name" value="GlnE"/>
</dbReference>
<dbReference type="Gene3D" id="1.20.120.330">
    <property type="entry name" value="Nucleotidyltransferases domain 2"/>
    <property type="match status" value="2"/>
</dbReference>
<dbReference type="EMBL" id="JAAAMJ010000010">
    <property type="protein sequence ID" value="NDV87800.1"/>
    <property type="molecule type" value="Genomic_DNA"/>
</dbReference>
<keyword evidence="6 7" id="KW-0511">Multifunctional enzyme</keyword>
<keyword evidence="3 7" id="KW-0547">Nucleotide-binding</keyword>
<dbReference type="NCBIfam" id="NF010706">
    <property type="entry name" value="PRK14108.1"/>
    <property type="match status" value="1"/>
</dbReference>